<dbReference type="EMBL" id="JAQSIO010000002">
    <property type="protein sequence ID" value="MDD0814676.1"/>
    <property type="molecule type" value="Genomic_DNA"/>
</dbReference>
<feature type="transmembrane region" description="Helical" evidence="7">
    <location>
        <begin position="119"/>
        <end position="139"/>
    </location>
</feature>
<evidence type="ECO:0000256" key="1">
    <source>
        <dbReference type="ARBA" id="ARBA00004651"/>
    </source>
</evidence>
<name>A0ABT5MDL0_9BURK</name>
<evidence type="ECO:0000256" key="6">
    <source>
        <dbReference type="ARBA" id="ARBA00023136"/>
    </source>
</evidence>
<dbReference type="SUPFAM" id="SSF161098">
    <property type="entry name" value="MetI-like"/>
    <property type="match status" value="1"/>
</dbReference>
<feature type="transmembrane region" description="Helical" evidence="7">
    <location>
        <begin position="35"/>
        <end position="62"/>
    </location>
</feature>
<dbReference type="Pfam" id="PF00528">
    <property type="entry name" value="BPD_transp_1"/>
    <property type="match status" value="1"/>
</dbReference>
<sequence length="299" mass="33548">MSTHLASAPATLTDSATSGAAPPVGRRIESSWDRWGLIMVLPYLLVFAVFVLYPVGYGLWLARHPQSYVKLFEDPIFFRSTVNTVIFLIVAINLKMVVALVLSGFFIQSRWWIKALSALFILPWALPSIPTILSVRFMLNPEWGVINSLIFRLTGLDGPNWLNDPTLALSFSMLMHIWKSLPFWTLILVAGRLAIPAEQYEAAAVDGASRWQKFVYITWPSMRSLFLTSTILSMIWTLGDFNSVYLLTGGGPADLTHVLATLGIRYLRLDQVDLSMASIVVALPLVLPLVWFMMKRLSK</sequence>
<evidence type="ECO:0000256" key="8">
    <source>
        <dbReference type="SAM" id="MobiDB-lite"/>
    </source>
</evidence>
<reference evidence="10 11" key="1">
    <citation type="submission" date="2023-02" db="EMBL/GenBank/DDBJ databases">
        <title>Bacterial whole genome sequence for Curvibacter sp. HBC28.</title>
        <authorList>
            <person name="Le V."/>
            <person name="Ko S.-R."/>
            <person name="Ahn C.-Y."/>
            <person name="Oh H.-M."/>
        </authorList>
    </citation>
    <scope>NUCLEOTIDE SEQUENCE [LARGE SCALE GENOMIC DNA]</scope>
    <source>
        <strain evidence="10 11">HBC28</strain>
    </source>
</reference>
<dbReference type="InterPro" id="IPR035906">
    <property type="entry name" value="MetI-like_sf"/>
</dbReference>
<evidence type="ECO:0000256" key="4">
    <source>
        <dbReference type="ARBA" id="ARBA00022692"/>
    </source>
</evidence>
<keyword evidence="2 7" id="KW-0813">Transport</keyword>
<feature type="transmembrane region" description="Helical" evidence="7">
    <location>
        <begin position="216"/>
        <end position="238"/>
    </location>
</feature>
<evidence type="ECO:0000313" key="11">
    <source>
        <dbReference type="Proteomes" id="UP001528672"/>
    </source>
</evidence>
<dbReference type="CDD" id="cd06261">
    <property type="entry name" value="TM_PBP2"/>
    <property type="match status" value="1"/>
</dbReference>
<dbReference type="InterPro" id="IPR000515">
    <property type="entry name" value="MetI-like"/>
</dbReference>
<evidence type="ECO:0000259" key="9">
    <source>
        <dbReference type="PROSITE" id="PS50928"/>
    </source>
</evidence>
<proteinExistence type="inferred from homology"/>
<protein>
    <submittedName>
        <fullName evidence="10">Sugar ABC transporter permease</fullName>
    </submittedName>
</protein>
<keyword evidence="4 7" id="KW-0812">Transmembrane</keyword>
<feature type="region of interest" description="Disordered" evidence="8">
    <location>
        <begin position="1"/>
        <end position="24"/>
    </location>
</feature>
<keyword evidence="5 7" id="KW-1133">Transmembrane helix</keyword>
<dbReference type="PROSITE" id="PS50928">
    <property type="entry name" value="ABC_TM1"/>
    <property type="match status" value="1"/>
</dbReference>
<feature type="compositionally biased region" description="Polar residues" evidence="8">
    <location>
        <begin position="1"/>
        <end position="18"/>
    </location>
</feature>
<organism evidence="10 11">
    <name type="scientific">Curvibacter microcysteis</name>
    <dbReference type="NCBI Taxonomy" id="3026419"/>
    <lineage>
        <taxon>Bacteria</taxon>
        <taxon>Pseudomonadati</taxon>
        <taxon>Pseudomonadota</taxon>
        <taxon>Betaproteobacteria</taxon>
        <taxon>Burkholderiales</taxon>
        <taxon>Comamonadaceae</taxon>
        <taxon>Curvibacter</taxon>
    </lineage>
</organism>
<evidence type="ECO:0000256" key="3">
    <source>
        <dbReference type="ARBA" id="ARBA00022475"/>
    </source>
</evidence>
<keyword evidence="3" id="KW-1003">Cell membrane</keyword>
<feature type="transmembrane region" description="Helical" evidence="7">
    <location>
        <begin position="177"/>
        <end position="195"/>
    </location>
</feature>
<gene>
    <name evidence="10" type="ORF">PSQ39_08550</name>
</gene>
<dbReference type="PANTHER" id="PTHR30193:SF37">
    <property type="entry name" value="INNER MEMBRANE ABC TRANSPORTER PERMEASE PROTEIN YCJO"/>
    <property type="match status" value="1"/>
</dbReference>
<dbReference type="Proteomes" id="UP001528672">
    <property type="component" value="Unassembled WGS sequence"/>
</dbReference>
<dbReference type="RefSeq" id="WP_273926317.1">
    <property type="nucleotide sequence ID" value="NZ_JAQSIN010000002.1"/>
</dbReference>
<comment type="subcellular location">
    <subcellularLocation>
        <location evidence="1 7">Cell membrane</location>
        <topology evidence="1 7">Multi-pass membrane protein</topology>
    </subcellularLocation>
</comment>
<accession>A0ABT5MDL0</accession>
<evidence type="ECO:0000313" key="10">
    <source>
        <dbReference type="EMBL" id="MDD0814676.1"/>
    </source>
</evidence>
<dbReference type="InterPro" id="IPR051393">
    <property type="entry name" value="ABC_transporter_permease"/>
</dbReference>
<evidence type="ECO:0000256" key="7">
    <source>
        <dbReference type="RuleBase" id="RU363032"/>
    </source>
</evidence>
<comment type="caution">
    <text evidence="10">The sequence shown here is derived from an EMBL/GenBank/DDBJ whole genome shotgun (WGS) entry which is preliminary data.</text>
</comment>
<dbReference type="PANTHER" id="PTHR30193">
    <property type="entry name" value="ABC TRANSPORTER PERMEASE PROTEIN"/>
    <property type="match status" value="1"/>
</dbReference>
<keyword evidence="11" id="KW-1185">Reference proteome</keyword>
<comment type="similarity">
    <text evidence="7">Belongs to the binding-protein-dependent transport system permease family.</text>
</comment>
<feature type="transmembrane region" description="Helical" evidence="7">
    <location>
        <begin position="82"/>
        <end position="107"/>
    </location>
</feature>
<evidence type="ECO:0000256" key="5">
    <source>
        <dbReference type="ARBA" id="ARBA00022989"/>
    </source>
</evidence>
<feature type="transmembrane region" description="Helical" evidence="7">
    <location>
        <begin position="274"/>
        <end position="294"/>
    </location>
</feature>
<evidence type="ECO:0000256" key="2">
    <source>
        <dbReference type="ARBA" id="ARBA00022448"/>
    </source>
</evidence>
<dbReference type="Gene3D" id="1.10.3720.10">
    <property type="entry name" value="MetI-like"/>
    <property type="match status" value="1"/>
</dbReference>
<feature type="domain" description="ABC transmembrane type-1" evidence="9">
    <location>
        <begin position="81"/>
        <end position="298"/>
    </location>
</feature>
<keyword evidence="6 7" id="KW-0472">Membrane</keyword>